<feature type="transmembrane region" description="Helical" evidence="1">
    <location>
        <begin position="9"/>
        <end position="27"/>
    </location>
</feature>
<organism evidence="2 3">
    <name type="scientific">Gordoniibacillus kamchatkensis</name>
    <dbReference type="NCBI Taxonomy" id="1590651"/>
    <lineage>
        <taxon>Bacteria</taxon>
        <taxon>Bacillati</taxon>
        <taxon>Bacillota</taxon>
        <taxon>Bacilli</taxon>
        <taxon>Bacillales</taxon>
        <taxon>Paenibacillaceae</taxon>
        <taxon>Gordoniibacillus</taxon>
    </lineage>
</organism>
<evidence type="ECO:0000256" key="1">
    <source>
        <dbReference type="SAM" id="Phobius"/>
    </source>
</evidence>
<feature type="transmembrane region" description="Helical" evidence="1">
    <location>
        <begin position="96"/>
        <end position="117"/>
    </location>
</feature>
<accession>A0ABR5ACD6</accession>
<proteinExistence type="predicted"/>
<feature type="transmembrane region" description="Helical" evidence="1">
    <location>
        <begin position="69"/>
        <end position="90"/>
    </location>
</feature>
<sequence>MIGKLMSKFVGLLLISLLAGVIVSFVLHYVPKLMLVVILIMPIFGAVRQQKNWKIGMASLLKMPRIKKVSGTSVLVTGVVIVMMHKTIFWTLVNTLLYAIGGAVATYVLWEIVRFVLKKWKSIYIVPFTKQSGMLGEQKRQIRNILRNLSSFFEYPINPFAVTFDIV</sequence>
<dbReference type="EMBL" id="JXAK01000054">
    <property type="protein sequence ID" value="KIL38683.1"/>
    <property type="molecule type" value="Genomic_DNA"/>
</dbReference>
<comment type="caution">
    <text evidence="2">The sequence shown here is derived from an EMBL/GenBank/DDBJ whole genome shotgun (WGS) entry which is preliminary data.</text>
</comment>
<dbReference type="Proteomes" id="UP000031967">
    <property type="component" value="Unassembled WGS sequence"/>
</dbReference>
<gene>
    <name evidence="2" type="ORF">SD70_24860</name>
</gene>
<name>A0ABR5ACD6_9BACL</name>
<evidence type="ECO:0000313" key="3">
    <source>
        <dbReference type="Proteomes" id="UP000031967"/>
    </source>
</evidence>
<keyword evidence="1" id="KW-0472">Membrane</keyword>
<dbReference type="RefSeq" id="WP_041050654.1">
    <property type="nucleotide sequence ID" value="NZ_JXAK01000054.1"/>
</dbReference>
<keyword evidence="1" id="KW-0812">Transmembrane</keyword>
<keyword evidence="3" id="KW-1185">Reference proteome</keyword>
<protein>
    <submittedName>
        <fullName evidence="2">Uncharacterized protein</fullName>
    </submittedName>
</protein>
<reference evidence="2 3" key="1">
    <citation type="submission" date="2014-12" db="EMBL/GenBank/DDBJ databases">
        <title>Draft genome sequence of Paenibacillus kamchatkensis strain B-2647.</title>
        <authorList>
            <person name="Karlyshev A.V."/>
            <person name="Kudryashova E.B."/>
        </authorList>
    </citation>
    <scope>NUCLEOTIDE SEQUENCE [LARGE SCALE GENOMIC DNA]</scope>
    <source>
        <strain evidence="2 3">VKM B-2647</strain>
    </source>
</reference>
<keyword evidence="1" id="KW-1133">Transmembrane helix</keyword>
<evidence type="ECO:0000313" key="2">
    <source>
        <dbReference type="EMBL" id="KIL38683.1"/>
    </source>
</evidence>
<feature type="transmembrane region" description="Helical" evidence="1">
    <location>
        <begin position="33"/>
        <end position="48"/>
    </location>
</feature>